<dbReference type="Pfam" id="PF05699">
    <property type="entry name" value="Dimer_Tnp_hAT"/>
    <property type="match status" value="1"/>
</dbReference>
<comment type="subcellular location">
    <subcellularLocation>
        <location evidence="1">Nucleus</location>
    </subcellularLocation>
</comment>
<name>A0A9J6GEB7_HAELO</name>
<feature type="domain" description="HAT C-terminal dimerisation" evidence="6">
    <location>
        <begin position="210"/>
        <end position="291"/>
    </location>
</feature>
<dbReference type="EMBL" id="JABSTR010000006">
    <property type="protein sequence ID" value="KAH9373523.1"/>
    <property type="molecule type" value="Genomic_DNA"/>
</dbReference>
<comment type="caution">
    <text evidence="7">The sequence shown here is derived from an EMBL/GenBank/DDBJ whole genome shotgun (WGS) entry which is preliminary data.</text>
</comment>
<accession>A0A9J6GEB7</accession>
<evidence type="ECO:0000256" key="4">
    <source>
        <dbReference type="ARBA" id="ARBA00022833"/>
    </source>
</evidence>
<dbReference type="GO" id="GO:0046983">
    <property type="term" value="F:protein dimerization activity"/>
    <property type="evidence" value="ECO:0007669"/>
    <property type="project" value="InterPro"/>
</dbReference>
<evidence type="ECO:0000256" key="5">
    <source>
        <dbReference type="ARBA" id="ARBA00023242"/>
    </source>
</evidence>
<sequence length="291" mass="32695">MELPDVSLIQDVKTCWNSEHAMLSRLVDLKDAVSLEMATSETSVSCLSPSEWNVAASLVQVLQPIVDATADLSDQKYDTISTVVPFLYGTEQILKGRCDIENEAGLFSKNLLKSLKSRFPLFMEQKELMLATLCDPRFKSIFCTKSFDQTQAVELLAAEVGVRCARVDSPSEQFERQTSPKKSLQTVWETVELLALQKSPRNNPRPHSQEVQKYLNEPLIPRKNDPLLYWREHGAALYTGVAQIALRYLPIPATEVPSERMFSTAGNTVTSRRGSLKPAHVEQIVFLHDNL</sequence>
<dbReference type="OrthoDB" id="6509103at2759"/>
<evidence type="ECO:0000259" key="6">
    <source>
        <dbReference type="Pfam" id="PF05699"/>
    </source>
</evidence>
<dbReference type="GO" id="GO:0008270">
    <property type="term" value="F:zinc ion binding"/>
    <property type="evidence" value="ECO:0007669"/>
    <property type="project" value="UniProtKB-KW"/>
</dbReference>
<dbReference type="Proteomes" id="UP000821853">
    <property type="component" value="Chromosome 4"/>
</dbReference>
<proteinExistence type="predicted"/>
<evidence type="ECO:0000256" key="2">
    <source>
        <dbReference type="ARBA" id="ARBA00022723"/>
    </source>
</evidence>
<reference evidence="7 8" key="1">
    <citation type="journal article" date="2020" name="Cell">
        <title>Large-Scale Comparative Analyses of Tick Genomes Elucidate Their Genetic Diversity and Vector Capacities.</title>
        <authorList>
            <consortium name="Tick Genome and Microbiome Consortium (TIGMIC)"/>
            <person name="Jia N."/>
            <person name="Wang J."/>
            <person name="Shi W."/>
            <person name="Du L."/>
            <person name="Sun Y."/>
            <person name="Zhan W."/>
            <person name="Jiang J.F."/>
            <person name="Wang Q."/>
            <person name="Zhang B."/>
            <person name="Ji P."/>
            <person name="Bell-Sakyi L."/>
            <person name="Cui X.M."/>
            <person name="Yuan T.T."/>
            <person name="Jiang B.G."/>
            <person name="Yang W.F."/>
            <person name="Lam T.T."/>
            <person name="Chang Q.C."/>
            <person name="Ding S.J."/>
            <person name="Wang X.J."/>
            <person name="Zhu J.G."/>
            <person name="Ruan X.D."/>
            <person name="Zhao L."/>
            <person name="Wei J.T."/>
            <person name="Ye R.Z."/>
            <person name="Que T.C."/>
            <person name="Du C.H."/>
            <person name="Zhou Y.H."/>
            <person name="Cheng J.X."/>
            <person name="Dai P.F."/>
            <person name="Guo W.B."/>
            <person name="Han X.H."/>
            <person name="Huang E.J."/>
            <person name="Li L.F."/>
            <person name="Wei W."/>
            <person name="Gao Y.C."/>
            <person name="Liu J.Z."/>
            <person name="Shao H.Z."/>
            <person name="Wang X."/>
            <person name="Wang C.C."/>
            <person name="Yang T.C."/>
            <person name="Huo Q.B."/>
            <person name="Li W."/>
            <person name="Chen H.Y."/>
            <person name="Chen S.E."/>
            <person name="Zhou L.G."/>
            <person name="Ni X.B."/>
            <person name="Tian J.H."/>
            <person name="Sheng Y."/>
            <person name="Liu T."/>
            <person name="Pan Y.S."/>
            <person name="Xia L.Y."/>
            <person name="Li J."/>
            <person name="Zhao F."/>
            <person name="Cao W.C."/>
        </authorList>
    </citation>
    <scope>NUCLEOTIDE SEQUENCE [LARGE SCALE GENOMIC DNA]</scope>
    <source>
        <strain evidence="7">HaeL-2018</strain>
    </source>
</reference>
<dbReference type="SUPFAM" id="SSF53098">
    <property type="entry name" value="Ribonuclease H-like"/>
    <property type="match status" value="1"/>
</dbReference>
<dbReference type="VEuPathDB" id="VectorBase:HLOH_050903"/>
<dbReference type="InterPro" id="IPR008906">
    <property type="entry name" value="HATC_C_dom"/>
</dbReference>
<evidence type="ECO:0000313" key="7">
    <source>
        <dbReference type="EMBL" id="KAH9373523.1"/>
    </source>
</evidence>
<keyword evidence="5" id="KW-0539">Nucleus</keyword>
<protein>
    <recommendedName>
        <fullName evidence="6">HAT C-terminal dimerisation domain-containing protein</fullName>
    </recommendedName>
</protein>
<keyword evidence="3" id="KW-0863">Zinc-finger</keyword>
<keyword evidence="8" id="KW-1185">Reference proteome</keyword>
<keyword evidence="4" id="KW-0862">Zinc</keyword>
<keyword evidence="2" id="KW-0479">Metal-binding</keyword>
<gene>
    <name evidence="7" type="ORF">HPB48_003475</name>
</gene>
<dbReference type="InterPro" id="IPR012337">
    <property type="entry name" value="RNaseH-like_sf"/>
</dbReference>
<evidence type="ECO:0000256" key="1">
    <source>
        <dbReference type="ARBA" id="ARBA00004123"/>
    </source>
</evidence>
<evidence type="ECO:0000256" key="3">
    <source>
        <dbReference type="ARBA" id="ARBA00022771"/>
    </source>
</evidence>
<organism evidence="7 8">
    <name type="scientific">Haemaphysalis longicornis</name>
    <name type="common">Bush tick</name>
    <dbReference type="NCBI Taxonomy" id="44386"/>
    <lineage>
        <taxon>Eukaryota</taxon>
        <taxon>Metazoa</taxon>
        <taxon>Ecdysozoa</taxon>
        <taxon>Arthropoda</taxon>
        <taxon>Chelicerata</taxon>
        <taxon>Arachnida</taxon>
        <taxon>Acari</taxon>
        <taxon>Parasitiformes</taxon>
        <taxon>Ixodida</taxon>
        <taxon>Ixodoidea</taxon>
        <taxon>Ixodidae</taxon>
        <taxon>Haemaphysalinae</taxon>
        <taxon>Haemaphysalis</taxon>
    </lineage>
</organism>
<dbReference type="OMA" id="RCDIENE"/>
<dbReference type="GO" id="GO:0005634">
    <property type="term" value="C:nucleus"/>
    <property type="evidence" value="ECO:0007669"/>
    <property type="project" value="UniProtKB-SubCell"/>
</dbReference>
<dbReference type="InterPro" id="IPR052035">
    <property type="entry name" value="ZnF_BED_domain_contain"/>
</dbReference>
<evidence type="ECO:0000313" key="8">
    <source>
        <dbReference type="Proteomes" id="UP000821853"/>
    </source>
</evidence>
<dbReference type="PANTHER" id="PTHR46481:SF10">
    <property type="entry name" value="ZINC FINGER BED DOMAIN-CONTAINING PROTEIN 39"/>
    <property type="match status" value="1"/>
</dbReference>
<dbReference type="AlphaFoldDB" id="A0A9J6GEB7"/>
<dbReference type="PANTHER" id="PTHR46481">
    <property type="entry name" value="ZINC FINGER BED DOMAIN-CONTAINING PROTEIN 4"/>
    <property type="match status" value="1"/>
</dbReference>